<dbReference type="EMBL" id="JAIZAY010000019">
    <property type="protein sequence ID" value="KAJ8023482.1"/>
    <property type="molecule type" value="Genomic_DNA"/>
</dbReference>
<proteinExistence type="predicted"/>
<dbReference type="Proteomes" id="UP001152320">
    <property type="component" value="Chromosome 19"/>
</dbReference>
<feature type="domain" description="EamA" evidence="3">
    <location>
        <begin position="149"/>
        <end position="283"/>
    </location>
</feature>
<keyword evidence="2" id="KW-1133">Transmembrane helix</keyword>
<reference evidence="4" key="1">
    <citation type="submission" date="2021-10" db="EMBL/GenBank/DDBJ databases">
        <title>Tropical sea cucumber genome reveals ecological adaptation and Cuvierian tubules defense mechanism.</title>
        <authorList>
            <person name="Chen T."/>
        </authorList>
    </citation>
    <scope>NUCLEOTIDE SEQUENCE</scope>
    <source>
        <strain evidence="4">Nanhai2018</strain>
        <tissue evidence="4">Muscle</tissue>
    </source>
</reference>
<feature type="transmembrane region" description="Helical" evidence="2">
    <location>
        <begin position="88"/>
        <end position="106"/>
    </location>
</feature>
<protein>
    <submittedName>
        <fullName evidence="4">Solute carrier family 35 member G1</fullName>
    </submittedName>
</protein>
<gene>
    <name evidence="4" type="ORF">HOLleu_35937</name>
</gene>
<sequence length="315" mass="34402">MAVLSAIFYSADDQISYAVANDLHPTMFFVYNSNVSIIVCVIVTFAIRPKKPTSLKELLLIIFYGTLCTIDHITLELSIFAIGPGNAVALFFTSTVFTVILSIVFLKTKPKAIEIVFIICSTTGVVLVTRYVTLFEITTEGNIISLGIIGVAFALVAAITFAANLILARKLSQLATPALIAVFSYLFQYAIAGLILCTFYHAWKLPETLISATLVVSTGATLFFGMLFEYLAVRYANPTTVSIILTLQVVLTFVGQFTLFSFPLNWTVLVGSVLIILSCIGLLLLKKEGDGAEINDEETNDEEAEPILDNFETLD</sequence>
<keyword evidence="2" id="KW-0812">Transmembrane</keyword>
<dbReference type="AlphaFoldDB" id="A0A9Q0YJ99"/>
<name>A0A9Q0YJ99_HOLLE</name>
<evidence type="ECO:0000313" key="4">
    <source>
        <dbReference type="EMBL" id="KAJ8023482.1"/>
    </source>
</evidence>
<feature type="transmembrane region" description="Helical" evidence="2">
    <location>
        <begin position="113"/>
        <end position="132"/>
    </location>
</feature>
<dbReference type="Pfam" id="PF00892">
    <property type="entry name" value="EamA"/>
    <property type="match status" value="2"/>
</dbReference>
<feature type="transmembrane region" description="Helical" evidence="2">
    <location>
        <begin position="59"/>
        <end position="82"/>
    </location>
</feature>
<evidence type="ECO:0000313" key="5">
    <source>
        <dbReference type="Proteomes" id="UP001152320"/>
    </source>
</evidence>
<dbReference type="SUPFAM" id="SSF103481">
    <property type="entry name" value="Multidrug resistance efflux transporter EmrE"/>
    <property type="match status" value="2"/>
</dbReference>
<evidence type="ECO:0000256" key="2">
    <source>
        <dbReference type="SAM" id="Phobius"/>
    </source>
</evidence>
<dbReference type="PANTHER" id="PTHR22911">
    <property type="entry name" value="ACYL-MALONYL CONDENSING ENZYME-RELATED"/>
    <property type="match status" value="1"/>
</dbReference>
<dbReference type="InterPro" id="IPR037185">
    <property type="entry name" value="EmrE-like"/>
</dbReference>
<feature type="transmembrane region" description="Helical" evidence="2">
    <location>
        <begin position="240"/>
        <end position="260"/>
    </location>
</feature>
<dbReference type="GO" id="GO:0016020">
    <property type="term" value="C:membrane"/>
    <property type="evidence" value="ECO:0007669"/>
    <property type="project" value="InterPro"/>
</dbReference>
<feature type="transmembrane region" description="Helical" evidence="2">
    <location>
        <begin position="144"/>
        <end position="167"/>
    </location>
</feature>
<feature type="domain" description="EamA" evidence="3">
    <location>
        <begin position="1"/>
        <end position="129"/>
    </location>
</feature>
<evidence type="ECO:0000259" key="3">
    <source>
        <dbReference type="Pfam" id="PF00892"/>
    </source>
</evidence>
<feature type="transmembrane region" description="Helical" evidence="2">
    <location>
        <begin position="179"/>
        <end position="203"/>
    </location>
</feature>
<keyword evidence="2" id="KW-0472">Membrane</keyword>
<dbReference type="PANTHER" id="PTHR22911:SF137">
    <property type="entry name" value="SOLUTE CARRIER FAMILY 35 MEMBER G2-RELATED"/>
    <property type="match status" value="1"/>
</dbReference>
<accession>A0A9Q0YJ99</accession>
<feature type="transmembrane region" description="Helical" evidence="2">
    <location>
        <begin position="28"/>
        <end position="47"/>
    </location>
</feature>
<dbReference type="OrthoDB" id="306876at2759"/>
<feature type="transmembrane region" description="Helical" evidence="2">
    <location>
        <begin position="266"/>
        <end position="285"/>
    </location>
</feature>
<feature type="region of interest" description="Disordered" evidence="1">
    <location>
        <begin position="294"/>
        <end position="315"/>
    </location>
</feature>
<evidence type="ECO:0000256" key="1">
    <source>
        <dbReference type="SAM" id="MobiDB-lite"/>
    </source>
</evidence>
<comment type="caution">
    <text evidence="4">The sequence shown here is derived from an EMBL/GenBank/DDBJ whole genome shotgun (WGS) entry which is preliminary data.</text>
</comment>
<organism evidence="4 5">
    <name type="scientific">Holothuria leucospilota</name>
    <name type="common">Black long sea cucumber</name>
    <name type="synonym">Mertensiothuria leucospilota</name>
    <dbReference type="NCBI Taxonomy" id="206669"/>
    <lineage>
        <taxon>Eukaryota</taxon>
        <taxon>Metazoa</taxon>
        <taxon>Echinodermata</taxon>
        <taxon>Eleutherozoa</taxon>
        <taxon>Echinozoa</taxon>
        <taxon>Holothuroidea</taxon>
        <taxon>Aspidochirotacea</taxon>
        <taxon>Aspidochirotida</taxon>
        <taxon>Holothuriidae</taxon>
        <taxon>Holothuria</taxon>
    </lineage>
</organism>
<dbReference type="InterPro" id="IPR000620">
    <property type="entry name" value="EamA_dom"/>
</dbReference>
<feature type="transmembrane region" description="Helical" evidence="2">
    <location>
        <begin position="209"/>
        <end position="228"/>
    </location>
</feature>
<keyword evidence="5" id="KW-1185">Reference proteome</keyword>